<gene>
    <name evidence="5" type="ORF">DERYTH_LOCUS4970</name>
</gene>
<dbReference type="EMBL" id="CAJVPY010001989">
    <property type="protein sequence ID" value="CAG8544589.1"/>
    <property type="molecule type" value="Genomic_DNA"/>
</dbReference>
<evidence type="ECO:0000256" key="2">
    <source>
        <dbReference type="PIRSR" id="PIRSR601310-3"/>
    </source>
</evidence>
<dbReference type="Proteomes" id="UP000789405">
    <property type="component" value="Unassembled WGS sequence"/>
</dbReference>
<dbReference type="PROSITE" id="PS51084">
    <property type="entry name" value="HIT_2"/>
    <property type="match status" value="1"/>
</dbReference>
<dbReference type="AlphaFoldDB" id="A0A9N9AXT3"/>
<comment type="caution">
    <text evidence="5">The sequence shown here is derived from an EMBL/GenBank/DDBJ whole genome shotgun (WGS) entry which is preliminary data.</text>
</comment>
<dbReference type="InterPro" id="IPR011146">
    <property type="entry name" value="HIT-like"/>
</dbReference>
<dbReference type="CDD" id="cd01277">
    <property type="entry name" value="HINT_subgroup"/>
    <property type="match status" value="1"/>
</dbReference>
<evidence type="ECO:0000256" key="3">
    <source>
        <dbReference type="PROSITE-ProRule" id="PRU00464"/>
    </source>
</evidence>
<dbReference type="PANTHER" id="PTHR46648:SF1">
    <property type="entry name" value="ADENOSINE 5'-MONOPHOSPHORAMIDASE HNT1"/>
    <property type="match status" value="1"/>
</dbReference>
<evidence type="ECO:0000256" key="1">
    <source>
        <dbReference type="PIRSR" id="PIRSR601310-1"/>
    </source>
</evidence>
<dbReference type="Gene3D" id="3.30.428.10">
    <property type="entry name" value="HIT-like"/>
    <property type="match status" value="1"/>
</dbReference>
<dbReference type="InterPro" id="IPR019808">
    <property type="entry name" value="Histidine_triad_CS"/>
</dbReference>
<dbReference type="SUPFAM" id="SSF54197">
    <property type="entry name" value="HIT-like"/>
    <property type="match status" value="1"/>
</dbReference>
<proteinExistence type="predicted"/>
<feature type="active site" description="Tele-AMP-histidine intermediate" evidence="1">
    <location>
        <position position="101"/>
    </location>
</feature>
<accession>A0A9N9AXT3</accession>
<evidence type="ECO:0000313" key="6">
    <source>
        <dbReference type="Proteomes" id="UP000789405"/>
    </source>
</evidence>
<dbReference type="GO" id="GO:0009117">
    <property type="term" value="P:nucleotide metabolic process"/>
    <property type="evidence" value="ECO:0007669"/>
    <property type="project" value="TreeGrafter"/>
</dbReference>
<dbReference type="PANTHER" id="PTHR46648">
    <property type="entry name" value="HIT FAMILY PROTEIN 1"/>
    <property type="match status" value="1"/>
</dbReference>
<feature type="short sequence motif" description="Histidine triad motif" evidence="2 3">
    <location>
        <begin position="99"/>
        <end position="103"/>
    </location>
</feature>
<dbReference type="InterPro" id="IPR036265">
    <property type="entry name" value="HIT-like_sf"/>
</dbReference>
<evidence type="ECO:0000313" key="5">
    <source>
        <dbReference type="EMBL" id="CAG8544589.1"/>
    </source>
</evidence>
<reference evidence="5" key="1">
    <citation type="submission" date="2021-06" db="EMBL/GenBank/DDBJ databases">
        <authorList>
            <person name="Kallberg Y."/>
            <person name="Tangrot J."/>
            <person name="Rosling A."/>
        </authorList>
    </citation>
    <scope>NUCLEOTIDE SEQUENCE</scope>
    <source>
        <strain evidence="5">MA453B</strain>
    </source>
</reference>
<name>A0A9N9AXT3_9GLOM</name>
<dbReference type="OrthoDB" id="672793at2759"/>
<dbReference type="PROSITE" id="PS00892">
    <property type="entry name" value="HIT_1"/>
    <property type="match status" value="1"/>
</dbReference>
<sequence length="151" mass="16873">MSNPVYVANCIFCRIAQRKAPSTCVYETKYSYAFLDIGPLSEGHTLVIPKTHAEFLHELSDEYLADLLPVAKKIAIGTKAEQYNILQNNGKEAHQAVGHVHVHVIPKPNQEEGLGIKWPAKEVSPDQLTPIAQRVIEEIEKNSQEESSEKI</sequence>
<feature type="domain" description="HIT" evidence="4">
    <location>
        <begin position="11"/>
        <end position="114"/>
    </location>
</feature>
<dbReference type="Pfam" id="PF01230">
    <property type="entry name" value="HIT"/>
    <property type="match status" value="1"/>
</dbReference>
<evidence type="ECO:0000259" key="4">
    <source>
        <dbReference type="PROSITE" id="PS51084"/>
    </source>
</evidence>
<dbReference type="InterPro" id="IPR001310">
    <property type="entry name" value="Histidine_triad_HIT"/>
</dbReference>
<dbReference type="GO" id="GO:0003824">
    <property type="term" value="F:catalytic activity"/>
    <property type="evidence" value="ECO:0007669"/>
    <property type="project" value="InterPro"/>
</dbReference>
<protein>
    <submittedName>
        <fullName evidence="5">5540_t:CDS:1</fullName>
    </submittedName>
</protein>
<dbReference type="PRINTS" id="PR00332">
    <property type="entry name" value="HISTRIAD"/>
</dbReference>
<dbReference type="InterPro" id="IPR039384">
    <property type="entry name" value="HINT"/>
</dbReference>
<keyword evidence="6" id="KW-1185">Reference proteome</keyword>
<organism evidence="5 6">
    <name type="scientific">Dentiscutata erythropus</name>
    <dbReference type="NCBI Taxonomy" id="1348616"/>
    <lineage>
        <taxon>Eukaryota</taxon>
        <taxon>Fungi</taxon>
        <taxon>Fungi incertae sedis</taxon>
        <taxon>Mucoromycota</taxon>
        <taxon>Glomeromycotina</taxon>
        <taxon>Glomeromycetes</taxon>
        <taxon>Diversisporales</taxon>
        <taxon>Gigasporaceae</taxon>
        <taxon>Dentiscutata</taxon>
    </lineage>
</organism>